<reference evidence="3" key="1">
    <citation type="submission" date="2021-03" db="EMBL/GenBank/DDBJ databases">
        <title>Revisited historic fungal species revealed as producer of novel bioactive compounds through whole genome sequencing and comparative genomics.</title>
        <authorList>
            <person name="Vignolle G.A."/>
            <person name="Hochenegger N."/>
            <person name="Mach R.L."/>
            <person name="Mach-Aigner A.R."/>
            <person name="Javad Rahimi M."/>
            <person name="Salim K.A."/>
            <person name="Chan C.M."/>
            <person name="Lim L.B.L."/>
            <person name="Cai F."/>
            <person name="Druzhinina I.S."/>
            <person name="U'Ren J.M."/>
            <person name="Derntl C."/>
        </authorList>
    </citation>
    <scope>NUCLEOTIDE SEQUENCE</scope>
    <source>
        <strain evidence="3">TUCIM 5799</strain>
    </source>
</reference>
<keyword evidence="4" id="KW-1185">Reference proteome</keyword>
<accession>A0A9Q0AJN9</accession>
<sequence length="474" mass="51345">MLSYATTPQEVFPSGPHFSKTGKSRSATVYIGGKPPYRDGPIIFPAGRHRRNIIAIAVLARSLSPCSACLSVIGVIDMRPSSVSYQLAAFLIAAARRNTPLSLPSATIPTATLYFIKTFKSSLAMSHNILITGASGYLGGTLLNRLGEANLPPYGKLFALIRTDDQAEKAKKLYGAEPLRFDAYNEDAVLEALRSHHITVVYHLIDPRTEVSQLAFIKALGEVKKQTGSEVHFLHTTGAKIFSSHADAPTDRPLLDTDPELYHIQKSQKPSNEFFQAAVATNNLVIEQAEVHGVQAYIFAPCIVYGQGEGFGNVISIQTVAVVRAAKGAGRVYRTDQGQPTWPVCHVYDNTTLYISLLRAILNGAKPDHGRNGYYLASSGSVVWDDLYSAIAKSLKQRGVIGDDTVATADKAALEEMGKALGCPASFVPIMVGGKCTFVAERANKKLGWQAKYSPEHVLENADAEVELILKNLK</sequence>
<dbReference type="InterPro" id="IPR001509">
    <property type="entry name" value="Epimerase_deHydtase"/>
</dbReference>
<feature type="region of interest" description="Disordered" evidence="1">
    <location>
        <begin position="1"/>
        <end position="23"/>
    </location>
</feature>
<organism evidence="3 4">
    <name type="scientific">Neoarthrinium moseri</name>
    <dbReference type="NCBI Taxonomy" id="1658444"/>
    <lineage>
        <taxon>Eukaryota</taxon>
        <taxon>Fungi</taxon>
        <taxon>Dikarya</taxon>
        <taxon>Ascomycota</taxon>
        <taxon>Pezizomycotina</taxon>
        <taxon>Sordariomycetes</taxon>
        <taxon>Xylariomycetidae</taxon>
        <taxon>Amphisphaeriales</taxon>
        <taxon>Apiosporaceae</taxon>
        <taxon>Neoarthrinium</taxon>
    </lineage>
</organism>
<dbReference type="GO" id="GO:0004029">
    <property type="term" value="F:aldehyde dehydrogenase (NAD+) activity"/>
    <property type="evidence" value="ECO:0007669"/>
    <property type="project" value="TreeGrafter"/>
</dbReference>
<dbReference type="PANTHER" id="PTHR48079:SF6">
    <property type="entry name" value="NAD(P)-BINDING DOMAIN-CONTAINING PROTEIN-RELATED"/>
    <property type="match status" value="1"/>
</dbReference>
<dbReference type="Proteomes" id="UP000829685">
    <property type="component" value="Unassembled WGS sequence"/>
</dbReference>
<evidence type="ECO:0000313" key="3">
    <source>
        <dbReference type="EMBL" id="KAI1855047.1"/>
    </source>
</evidence>
<dbReference type="InterPro" id="IPR051783">
    <property type="entry name" value="NAD(P)-dependent_oxidoreduct"/>
</dbReference>
<dbReference type="EMBL" id="JAFIMR010000052">
    <property type="protein sequence ID" value="KAI1855047.1"/>
    <property type="molecule type" value="Genomic_DNA"/>
</dbReference>
<gene>
    <name evidence="3" type="ORF">JX265_012402</name>
</gene>
<dbReference type="Pfam" id="PF01370">
    <property type="entry name" value="Epimerase"/>
    <property type="match status" value="1"/>
</dbReference>
<comment type="caution">
    <text evidence="3">The sequence shown here is derived from an EMBL/GenBank/DDBJ whole genome shotgun (WGS) entry which is preliminary data.</text>
</comment>
<dbReference type="InterPro" id="IPR036291">
    <property type="entry name" value="NAD(P)-bd_dom_sf"/>
</dbReference>
<protein>
    <recommendedName>
        <fullName evidence="2">NAD-dependent epimerase/dehydratase domain-containing protein</fullName>
    </recommendedName>
</protein>
<dbReference type="SUPFAM" id="SSF51735">
    <property type="entry name" value="NAD(P)-binding Rossmann-fold domains"/>
    <property type="match status" value="1"/>
</dbReference>
<feature type="domain" description="NAD-dependent epimerase/dehydratase" evidence="2">
    <location>
        <begin position="129"/>
        <end position="368"/>
    </location>
</feature>
<evidence type="ECO:0000313" key="4">
    <source>
        <dbReference type="Proteomes" id="UP000829685"/>
    </source>
</evidence>
<dbReference type="OrthoDB" id="10262413at2759"/>
<proteinExistence type="predicted"/>
<evidence type="ECO:0000256" key="1">
    <source>
        <dbReference type="SAM" id="MobiDB-lite"/>
    </source>
</evidence>
<dbReference type="AlphaFoldDB" id="A0A9Q0AJN9"/>
<evidence type="ECO:0000259" key="2">
    <source>
        <dbReference type="Pfam" id="PF01370"/>
    </source>
</evidence>
<dbReference type="GO" id="GO:0005737">
    <property type="term" value="C:cytoplasm"/>
    <property type="evidence" value="ECO:0007669"/>
    <property type="project" value="TreeGrafter"/>
</dbReference>
<dbReference type="Gene3D" id="3.40.50.720">
    <property type="entry name" value="NAD(P)-binding Rossmann-like Domain"/>
    <property type="match status" value="1"/>
</dbReference>
<name>A0A9Q0AJN9_9PEZI</name>
<dbReference type="PANTHER" id="PTHR48079">
    <property type="entry name" value="PROTEIN YEEZ"/>
    <property type="match status" value="1"/>
</dbReference>